<dbReference type="RefSeq" id="XP_008819475.1">
    <property type="nucleotide sequence ID" value="XM_008821253.1"/>
</dbReference>
<name>W6ZXA2_9APIC</name>
<evidence type="ECO:0000313" key="3">
    <source>
        <dbReference type="EMBL" id="EUD63938.1"/>
    </source>
</evidence>
<keyword evidence="2" id="KW-0472">Membrane</keyword>
<dbReference type="AlphaFoldDB" id="W6ZXA2"/>
<dbReference type="EMBL" id="KI965592">
    <property type="protein sequence ID" value="EUD63938.1"/>
    <property type="molecule type" value="Genomic_DNA"/>
</dbReference>
<keyword evidence="2" id="KW-1133">Transmembrane helix</keyword>
<evidence type="ECO:0000256" key="2">
    <source>
        <dbReference type="SAM" id="Phobius"/>
    </source>
</evidence>
<gene>
    <name evidence="3" type="ORF">C922_05682</name>
</gene>
<accession>W6ZXA2</accession>
<organism evidence="3 4">
    <name type="scientific">Plasmodium inui San Antonio 1</name>
    <dbReference type="NCBI Taxonomy" id="1237626"/>
    <lineage>
        <taxon>Eukaryota</taxon>
        <taxon>Sar</taxon>
        <taxon>Alveolata</taxon>
        <taxon>Apicomplexa</taxon>
        <taxon>Aconoidasida</taxon>
        <taxon>Haemosporida</taxon>
        <taxon>Plasmodiidae</taxon>
        <taxon>Plasmodium</taxon>
        <taxon>Plasmodium (Plasmodium)</taxon>
    </lineage>
</organism>
<protein>
    <submittedName>
        <fullName evidence="3">Uncharacterized protein</fullName>
    </submittedName>
</protein>
<feature type="compositionally biased region" description="Basic and acidic residues" evidence="1">
    <location>
        <begin position="319"/>
        <end position="336"/>
    </location>
</feature>
<dbReference type="GeneID" id="20040956"/>
<sequence length="533" mass="58380">MDADQNIWPVRLKDELEHWTFPNQGPGGRGCQWEEGAYCLPNFSGKAEAVGGVLGKWGVMLTKLKTSHQWAELTREEHQVVKELLGGGSSGVEWRGLLSCIISKALEIKQIKVRAGGNWLQLWSNQNWAEALNKGVVSPWNQNTTGQAMFLAVTCVIRALIGYQVGGRNQQKNSQALCGEVWNTVKINLPKTTKEIQGIHVKSLEQFLSLVGPNSQDPLSPYGSIGLLLTIYYGLITCGNHKPPYDLTGLINTNGWDLEKLGSCTLNKSIFSCGGGTGETDQPRINIWNKTMAKVVSEDSDEESGLSKLTLVTEDTEDQVAKRKAEQQRRNNETAEKIAGGMNAAHNQAKETQTVYGPNSNSLSVHLREPRHSRSLPPATQGSTLQSQHSRVRSTTEATKVPIPVGGHDETTEEQEPSQTGPSEPQEEKLLSFRGPSSEEFEVSKGQAGDEKEQTLNVEGKTPSAYPTPSLNPSKSTEGIGGILGGIMGILLALGGIYGLYRVYFRKPKPFKDRRQQTQATTRNVTYGQIEVD</sequence>
<keyword evidence="4" id="KW-1185">Reference proteome</keyword>
<dbReference type="VEuPathDB" id="PlasmoDB:C922_05682"/>
<keyword evidence="2" id="KW-0812">Transmembrane</keyword>
<dbReference type="Proteomes" id="UP000030640">
    <property type="component" value="Unassembled WGS sequence"/>
</dbReference>
<feature type="compositionally biased region" description="Polar residues" evidence="1">
    <location>
        <begin position="465"/>
        <end position="474"/>
    </location>
</feature>
<evidence type="ECO:0000313" key="4">
    <source>
        <dbReference type="Proteomes" id="UP000030640"/>
    </source>
</evidence>
<reference evidence="3 4" key="1">
    <citation type="submission" date="2013-02" db="EMBL/GenBank/DDBJ databases">
        <title>The Genome Sequence of Plasmodium inui San Antonio 1.</title>
        <authorList>
            <consortium name="The Broad Institute Genome Sequencing Platform"/>
            <consortium name="The Broad Institute Genome Sequencing Center for Infectious Disease"/>
            <person name="Neafsey D."/>
            <person name="Cheeseman I."/>
            <person name="Volkman S."/>
            <person name="Adams J."/>
            <person name="Walker B."/>
            <person name="Young S.K."/>
            <person name="Zeng Q."/>
            <person name="Gargeya S."/>
            <person name="Fitzgerald M."/>
            <person name="Haas B."/>
            <person name="Abouelleil A."/>
            <person name="Alvarado L."/>
            <person name="Arachchi H.M."/>
            <person name="Berlin A.M."/>
            <person name="Chapman S.B."/>
            <person name="Dewar J."/>
            <person name="Goldberg J."/>
            <person name="Griggs A."/>
            <person name="Gujja S."/>
            <person name="Hansen M."/>
            <person name="Howarth C."/>
            <person name="Imamovic A."/>
            <person name="Larimer J."/>
            <person name="McCowan C."/>
            <person name="Murphy C."/>
            <person name="Neiman D."/>
            <person name="Pearson M."/>
            <person name="Priest M."/>
            <person name="Roberts A."/>
            <person name="Saif S."/>
            <person name="Shea T."/>
            <person name="Sisk P."/>
            <person name="Sykes S."/>
            <person name="Wortman J."/>
            <person name="Nusbaum C."/>
            <person name="Birren B."/>
        </authorList>
    </citation>
    <scope>NUCLEOTIDE SEQUENCE [LARGE SCALE GENOMIC DNA]</scope>
    <source>
        <strain evidence="3 4">San Antonio 1</strain>
    </source>
</reference>
<feature type="compositionally biased region" description="Polar residues" evidence="1">
    <location>
        <begin position="350"/>
        <end position="364"/>
    </location>
</feature>
<feature type="region of interest" description="Disordered" evidence="1">
    <location>
        <begin position="297"/>
        <end position="474"/>
    </location>
</feature>
<feature type="compositionally biased region" description="Polar residues" evidence="1">
    <location>
        <begin position="378"/>
        <end position="398"/>
    </location>
</feature>
<feature type="transmembrane region" description="Helical" evidence="2">
    <location>
        <begin position="480"/>
        <end position="505"/>
    </location>
</feature>
<proteinExistence type="predicted"/>
<evidence type="ECO:0000256" key="1">
    <source>
        <dbReference type="SAM" id="MobiDB-lite"/>
    </source>
</evidence>